<dbReference type="InterPro" id="IPR046291">
    <property type="entry name" value="DUF6328"/>
</dbReference>
<dbReference type="AlphaFoldDB" id="A0A6G4UAY2"/>
<evidence type="ECO:0008006" key="4">
    <source>
        <dbReference type="Google" id="ProtNLM"/>
    </source>
</evidence>
<feature type="transmembrane region" description="Helical" evidence="1">
    <location>
        <begin position="54"/>
        <end position="76"/>
    </location>
</feature>
<accession>A0A6G4UAY2</accession>
<dbReference type="RefSeq" id="WP_165242230.1">
    <property type="nucleotide sequence ID" value="NZ_JAAKZV010000198.1"/>
</dbReference>
<sequence length="171" mass="18100">MHRNETPLERDDRNFQELLQELRVTQTGVQILFAFLLSLAFMPRFAGLDSVQRGVYVTTLLLAVAAAVLFTAPAALHRTLFRRGAKRLVVDVSARLAAAGLVVLVLAFGGALLLVVDVVLGRAAGIAACSGAVVFCVALWGAMPLVLRRRNGNGNGAVAPPVSGAQPPTHH</sequence>
<keyword evidence="3" id="KW-1185">Reference proteome</keyword>
<feature type="transmembrane region" description="Helical" evidence="1">
    <location>
        <begin position="21"/>
        <end position="42"/>
    </location>
</feature>
<reference evidence="2 3" key="1">
    <citation type="submission" date="2020-02" db="EMBL/GenBank/DDBJ databases">
        <title>Whole-genome analyses of novel actinobacteria.</title>
        <authorList>
            <person name="Sahin N."/>
        </authorList>
    </citation>
    <scope>NUCLEOTIDE SEQUENCE [LARGE SCALE GENOMIC DNA]</scope>
    <source>
        <strain evidence="2 3">A7024</strain>
    </source>
</reference>
<proteinExistence type="predicted"/>
<feature type="transmembrane region" description="Helical" evidence="1">
    <location>
        <begin position="122"/>
        <end position="142"/>
    </location>
</feature>
<evidence type="ECO:0000256" key="1">
    <source>
        <dbReference type="SAM" id="Phobius"/>
    </source>
</evidence>
<evidence type="ECO:0000313" key="2">
    <source>
        <dbReference type="EMBL" id="NGN68351.1"/>
    </source>
</evidence>
<protein>
    <recommendedName>
        <fullName evidence="4">Integral membrane protein</fullName>
    </recommendedName>
</protein>
<gene>
    <name evidence="2" type="ORF">G5C51_31185</name>
</gene>
<keyword evidence="1" id="KW-0812">Transmembrane</keyword>
<name>A0A6G4UAY2_9ACTN</name>
<organism evidence="2 3">
    <name type="scientific">Streptomyces coryli</name>
    <dbReference type="NCBI Taxonomy" id="1128680"/>
    <lineage>
        <taxon>Bacteria</taxon>
        <taxon>Bacillati</taxon>
        <taxon>Actinomycetota</taxon>
        <taxon>Actinomycetes</taxon>
        <taxon>Kitasatosporales</taxon>
        <taxon>Streptomycetaceae</taxon>
        <taxon>Streptomyces</taxon>
    </lineage>
</organism>
<feature type="transmembrane region" description="Helical" evidence="1">
    <location>
        <begin position="96"/>
        <end position="116"/>
    </location>
</feature>
<keyword evidence="1" id="KW-0472">Membrane</keyword>
<dbReference type="Proteomes" id="UP000481583">
    <property type="component" value="Unassembled WGS sequence"/>
</dbReference>
<dbReference type="EMBL" id="JAAKZV010000198">
    <property type="protein sequence ID" value="NGN68351.1"/>
    <property type="molecule type" value="Genomic_DNA"/>
</dbReference>
<evidence type="ECO:0000313" key="3">
    <source>
        <dbReference type="Proteomes" id="UP000481583"/>
    </source>
</evidence>
<comment type="caution">
    <text evidence="2">The sequence shown here is derived from an EMBL/GenBank/DDBJ whole genome shotgun (WGS) entry which is preliminary data.</text>
</comment>
<keyword evidence="1" id="KW-1133">Transmembrane helix</keyword>
<dbReference type="Pfam" id="PF19853">
    <property type="entry name" value="DUF6328"/>
    <property type="match status" value="1"/>
</dbReference>